<dbReference type="Gene3D" id="3.30.160.660">
    <property type="match status" value="1"/>
</dbReference>
<dbReference type="Pfam" id="PF02624">
    <property type="entry name" value="YcaO"/>
    <property type="match status" value="1"/>
</dbReference>
<feature type="domain" description="YcaO" evidence="1">
    <location>
        <begin position="374"/>
        <end position="740"/>
    </location>
</feature>
<comment type="caution">
    <text evidence="2">The sequence shown here is derived from an EMBL/GenBank/DDBJ whole genome shotgun (WGS) entry which is preliminary data.</text>
</comment>
<reference evidence="3" key="1">
    <citation type="journal article" date="2019" name="Int. J. Syst. Evol. Microbiol.">
        <title>The Global Catalogue of Microorganisms (GCM) 10K type strain sequencing project: providing services to taxonomists for standard genome sequencing and annotation.</title>
        <authorList>
            <consortium name="The Broad Institute Genomics Platform"/>
            <consortium name="The Broad Institute Genome Sequencing Center for Infectious Disease"/>
            <person name="Wu L."/>
            <person name="Ma J."/>
        </authorList>
    </citation>
    <scope>NUCLEOTIDE SEQUENCE [LARGE SCALE GENOMIC DNA]</scope>
    <source>
        <strain evidence="3">TISTR 1827</strain>
    </source>
</reference>
<organism evidence="2 3">
    <name type="scientific">Paenibacillus thailandensis</name>
    <dbReference type="NCBI Taxonomy" id="393250"/>
    <lineage>
        <taxon>Bacteria</taxon>
        <taxon>Bacillati</taxon>
        <taxon>Bacillota</taxon>
        <taxon>Bacilli</taxon>
        <taxon>Bacillales</taxon>
        <taxon>Paenibacillaceae</taxon>
        <taxon>Paenibacillus</taxon>
    </lineage>
</organism>
<dbReference type="RefSeq" id="WP_379271062.1">
    <property type="nucleotide sequence ID" value="NZ_JBHUGT010000010.1"/>
</dbReference>
<dbReference type="PROSITE" id="PS51664">
    <property type="entry name" value="YCAO"/>
    <property type="match status" value="1"/>
</dbReference>
<dbReference type="InterPro" id="IPR003776">
    <property type="entry name" value="YcaO-like_dom"/>
</dbReference>
<protein>
    <submittedName>
        <fullName evidence="2">TOMM leader peptide-binding protein</fullName>
    </submittedName>
</protein>
<evidence type="ECO:0000259" key="1">
    <source>
        <dbReference type="PROSITE" id="PS51664"/>
    </source>
</evidence>
<gene>
    <name evidence="2" type="ORF">ACFSW5_07120</name>
</gene>
<dbReference type="PANTHER" id="PTHR37809:SF1">
    <property type="entry name" value="RIBOSOMAL PROTEIN S12 METHYLTHIOTRANSFERASE ACCESSORY FACTOR YCAO"/>
    <property type="match status" value="1"/>
</dbReference>
<dbReference type="Gene3D" id="3.30.1330.230">
    <property type="match status" value="1"/>
</dbReference>
<evidence type="ECO:0000313" key="2">
    <source>
        <dbReference type="EMBL" id="MFD2660039.1"/>
    </source>
</evidence>
<dbReference type="EMBL" id="JBHUMY010000006">
    <property type="protein sequence ID" value="MFD2660039.1"/>
    <property type="molecule type" value="Genomic_DNA"/>
</dbReference>
<dbReference type="InterPro" id="IPR022291">
    <property type="entry name" value="Bacteriocin_synth_cyclodeHase"/>
</dbReference>
<dbReference type="Gene3D" id="3.40.50.720">
    <property type="entry name" value="NAD(P)-binding Rossmann-like Domain"/>
    <property type="match status" value="1"/>
</dbReference>
<proteinExistence type="predicted"/>
<dbReference type="NCBIfam" id="TIGR00702">
    <property type="entry name" value="YcaO-type kinase domain"/>
    <property type="match status" value="1"/>
</dbReference>
<keyword evidence="3" id="KW-1185">Reference proteome</keyword>
<evidence type="ECO:0000313" key="3">
    <source>
        <dbReference type="Proteomes" id="UP001597493"/>
    </source>
</evidence>
<dbReference type="InterPro" id="IPR027624">
    <property type="entry name" value="TOMM_cyclo_SagD"/>
</dbReference>
<dbReference type="Gene3D" id="3.30.40.250">
    <property type="match status" value="1"/>
</dbReference>
<dbReference type="Gene3D" id="3.90.930.60">
    <property type="match status" value="1"/>
</dbReference>
<dbReference type="NCBIfam" id="TIGR03604">
    <property type="entry name" value="TOMM_cyclo_SagD"/>
    <property type="match status" value="1"/>
</dbReference>
<name>A0ABW5QUD4_9BACL</name>
<dbReference type="NCBIfam" id="TIGR03882">
    <property type="entry name" value="cyclo_dehyd_2"/>
    <property type="match status" value="1"/>
</dbReference>
<accession>A0ABW5QUD4</accession>
<dbReference type="PANTHER" id="PTHR37809">
    <property type="entry name" value="RIBOSOMAL PROTEIN S12 METHYLTHIOTRANSFERASE ACCESSORY FACTOR YCAO"/>
    <property type="match status" value="1"/>
</dbReference>
<dbReference type="Proteomes" id="UP001597493">
    <property type="component" value="Unassembled WGS sequence"/>
</dbReference>
<sequence>MNGSYRWKPHYQTVRLEREAVFALSETGHAVFTDPLLVRLAALLDHECPVDEIASALADQAGADEVSEALAFLEREGYIEGASAAQVPFAGFWSMLGTPPDLVRSRLAGCSIAVRDLTGHAYGESLKNLFEEMELSLSDEGSFVIVVTDDYLDGRLHALNRELIGQGRTWMPAKPGGFTPWIGPVFVPGQLPCFNCLTRRLHENGRLDAYLRGRGIEGLRPYSLAGNPLTVRMALTQFVLQAVMHLTAGGASALSGQIMTLQPLQGAADFHAAAAFSDCPACGPLLSARDRRTRRAVSAAVSSFDGGYRNMDAQKLMQLYKHHISPITGIVQSLEKAGGEPDRPYHVYYSSHNFAMNDQSLPDLLQGLRSRSAGKGTTDLQARASALCEALERYSGVFRGDEPRLTASYRDLGHLAIHPNEVMLFSDKQYAMREAWMAKRSASRIVPHPFDPDEPMEWSPISSPATGKVRYLPTSYLYFGYPLTERSFRCWPDSNGSAAGQTVEEAIVQGFLELIERDSVALWWYNRIRRPAIELACTGDPFVLELQAYYRKRGREFWVLDLTADSGIPVYAAVNRRVGANEEQIMMGFGAHFDAKTAALRAISEMNQFMPALEPETSKPFTVRDPDLLNWWRTATVDNQPYLAPYGIVSLRASSLPSSVSSAYLLRLCVETCARLGLELYVLDQTRADVGLPVVKVIVPGLRHFWARFAPGRLYEIPVKMGWLPFPLPEESLNPIPMFL</sequence>